<keyword evidence="4" id="KW-1185">Reference proteome</keyword>
<comment type="caution">
    <text evidence="3">The sequence shown here is derived from an EMBL/GenBank/DDBJ whole genome shotgun (WGS) entry which is preliminary data.</text>
</comment>
<accession>A0A4Z0JDQ8</accession>
<organism evidence="3 4">
    <name type="scientific">Levilactobacillus suantsaiihabitans</name>
    <dbReference type="NCBI Taxonomy" id="2487722"/>
    <lineage>
        <taxon>Bacteria</taxon>
        <taxon>Bacillati</taxon>
        <taxon>Bacillota</taxon>
        <taxon>Bacilli</taxon>
        <taxon>Lactobacillales</taxon>
        <taxon>Lactobacillaceae</taxon>
        <taxon>Levilactobacillus</taxon>
    </lineage>
</organism>
<name>A0A4Z0JDQ8_9LACO</name>
<dbReference type="EMBL" id="RKLX01000005">
    <property type="protein sequence ID" value="TGD19476.1"/>
    <property type="molecule type" value="Genomic_DNA"/>
</dbReference>
<evidence type="ECO:0000313" key="3">
    <source>
        <dbReference type="EMBL" id="TGD19476.1"/>
    </source>
</evidence>
<feature type="chain" id="PRO_5039055680" evidence="1">
    <location>
        <begin position="20"/>
        <end position="320"/>
    </location>
</feature>
<evidence type="ECO:0000313" key="4">
    <source>
        <dbReference type="Proteomes" id="UP000297348"/>
    </source>
</evidence>
<evidence type="ECO:0000256" key="1">
    <source>
        <dbReference type="SAM" id="SignalP"/>
    </source>
</evidence>
<dbReference type="OrthoDB" id="2291410at2"/>
<sequence>MSKLTKLIAIMAASAGVAGGIITTTNPINASAATKFRYYKNIKNHAYKVTNKKAVIYTNGKIKHKTGAKLGQYGKYVTGYYASHVTVNGHKKVYYKFKTASGHTGWVWHGWLKKVSNKKVSVNTNSNKPLTGSAAEAANGFGPSDFERLSKGKRFKMNISEYRQGFLDTVNAERAKRGISALKQDTGLNQVAMQRDLGVGSTSIGSHYTADGRLAAKVLAEKIGINYVKSETLGMDAVNMISHGLNSDEDIDPNTNLNTVIDSAYNAGKARALAYIYDDADSDWGHRDILLNSAYNVIGIGSHAIHDNTVATNAAVLGTK</sequence>
<protein>
    <submittedName>
        <fullName evidence="3">CAP domain-containing protein</fullName>
    </submittedName>
</protein>
<dbReference type="Pfam" id="PF00188">
    <property type="entry name" value="CAP"/>
    <property type="match status" value="1"/>
</dbReference>
<feature type="signal peptide" evidence="1">
    <location>
        <begin position="1"/>
        <end position="19"/>
    </location>
</feature>
<dbReference type="Gene3D" id="3.40.33.10">
    <property type="entry name" value="CAP"/>
    <property type="match status" value="1"/>
</dbReference>
<dbReference type="InterPro" id="IPR035940">
    <property type="entry name" value="CAP_sf"/>
</dbReference>
<dbReference type="SUPFAM" id="SSF55797">
    <property type="entry name" value="PR-1-like"/>
    <property type="match status" value="1"/>
</dbReference>
<dbReference type="InterPro" id="IPR014044">
    <property type="entry name" value="CAP_dom"/>
</dbReference>
<proteinExistence type="predicted"/>
<gene>
    <name evidence="3" type="ORF">EGT51_04730</name>
</gene>
<keyword evidence="1" id="KW-0732">Signal</keyword>
<reference evidence="3 4" key="1">
    <citation type="submission" date="2018-10" db="EMBL/GenBank/DDBJ databases">
        <title>Lactobacillus sp. R7 and Lactobacillus sp. R19 isolated from fermented mustard green product of Taiwan.</title>
        <authorList>
            <person name="Lin S.-T."/>
        </authorList>
    </citation>
    <scope>NUCLEOTIDE SEQUENCE [LARGE SCALE GENOMIC DNA]</scope>
    <source>
        <strain evidence="3 4">BCRC 81129</strain>
    </source>
</reference>
<dbReference type="RefSeq" id="WP_135367610.1">
    <property type="nucleotide sequence ID" value="NZ_RKLX01000005.1"/>
</dbReference>
<feature type="domain" description="SCP" evidence="2">
    <location>
        <begin position="167"/>
        <end position="303"/>
    </location>
</feature>
<dbReference type="AlphaFoldDB" id="A0A4Z0JDQ8"/>
<evidence type="ECO:0000259" key="2">
    <source>
        <dbReference type="Pfam" id="PF00188"/>
    </source>
</evidence>
<dbReference type="Proteomes" id="UP000297348">
    <property type="component" value="Unassembled WGS sequence"/>
</dbReference>